<sequence length="49" mass="4936">MSTLAKQTPKAAAAPNLADLYKPLGIQAVTAAAMCFKQSKAAKAGSTAK</sequence>
<accession>A0A378ZTB6</accession>
<organism evidence="1 2">
    <name type="scientific">Pannonibacter phragmitetus</name>
    <dbReference type="NCBI Taxonomy" id="121719"/>
    <lineage>
        <taxon>Bacteria</taxon>
        <taxon>Pseudomonadati</taxon>
        <taxon>Pseudomonadota</taxon>
        <taxon>Alphaproteobacteria</taxon>
        <taxon>Hyphomicrobiales</taxon>
        <taxon>Stappiaceae</taxon>
        <taxon>Pannonibacter</taxon>
    </lineage>
</organism>
<dbReference type="RefSeq" id="WP_019963032.1">
    <property type="nucleotide sequence ID" value="NZ_UGSK01000001.1"/>
</dbReference>
<dbReference type="EMBL" id="UGSK01000001">
    <property type="protein sequence ID" value="SUB00010.1"/>
    <property type="molecule type" value="Genomic_DNA"/>
</dbReference>
<name>A0A378ZTB6_9HYPH</name>
<dbReference type="AlphaFoldDB" id="A0A378ZTB6"/>
<evidence type="ECO:0000313" key="1">
    <source>
        <dbReference type="EMBL" id="SUB00010.1"/>
    </source>
</evidence>
<evidence type="ECO:0000313" key="2">
    <source>
        <dbReference type="Proteomes" id="UP000255000"/>
    </source>
</evidence>
<dbReference type="Proteomes" id="UP000255000">
    <property type="component" value="Unassembled WGS sequence"/>
</dbReference>
<proteinExistence type="predicted"/>
<reference evidence="1 2" key="1">
    <citation type="submission" date="2018-06" db="EMBL/GenBank/DDBJ databases">
        <authorList>
            <consortium name="Pathogen Informatics"/>
            <person name="Doyle S."/>
        </authorList>
    </citation>
    <scope>NUCLEOTIDE SEQUENCE [LARGE SCALE GENOMIC DNA]</scope>
    <source>
        <strain evidence="1 2">NCTC13350</strain>
    </source>
</reference>
<protein>
    <submittedName>
        <fullName evidence="1">Uncharacterized protein</fullName>
    </submittedName>
</protein>
<gene>
    <name evidence="1" type="ORF">NCTC13350_00916</name>
</gene>